<comment type="catalytic activity">
    <reaction evidence="2">
        <text>2 GTP = 3',3'-c-di-GMP + 2 diphosphate</text>
        <dbReference type="Rhea" id="RHEA:24898"/>
        <dbReference type="ChEBI" id="CHEBI:33019"/>
        <dbReference type="ChEBI" id="CHEBI:37565"/>
        <dbReference type="ChEBI" id="CHEBI:58805"/>
        <dbReference type="EC" id="2.7.7.65"/>
    </reaction>
</comment>
<dbReference type="PROSITE" id="PS50887">
    <property type="entry name" value="GGDEF"/>
    <property type="match status" value="1"/>
</dbReference>
<evidence type="ECO:0000313" key="7">
    <source>
        <dbReference type="Proteomes" id="UP000444401"/>
    </source>
</evidence>
<dbReference type="CDD" id="cd01949">
    <property type="entry name" value="GGDEF"/>
    <property type="match status" value="1"/>
</dbReference>
<reference evidence="6 7" key="1">
    <citation type="submission" date="2019-12" db="EMBL/GenBank/DDBJ databases">
        <title>Genomic-based taxomic classification of the family Erythrobacteraceae.</title>
        <authorList>
            <person name="Xu L."/>
        </authorList>
    </citation>
    <scope>NUCLEOTIDE SEQUENCE [LARGE SCALE GENOMIC DNA]</scope>
    <source>
        <strain evidence="6 7">H32</strain>
    </source>
</reference>
<dbReference type="SUPFAM" id="SSF55073">
    <property type="entry name" value="Nucleotide cyclase"/>
    <property type="match status" value="1"/>
</dbReference>
<feature type="transmembrane region" description="Helical" evidence="3">
    <location>
        <begin position="262"/>
        <end position="281"/>
    </location>
</feature>
<evidence type="ECO:0000259" key="5">
    <source>
        <dbReference type="PROSITE" id="PS50887"/>
    </source>
</evidence>
<evidence type="ECO:0000256" key="4">
    <source>
        <dbReference type="SAM" id="SignalP"/>
    </source>
</evidence>
<dbReference type="InterPro" id="IPR011623">
    <property type="entry name" value="7TMR_DISM_rcpt_extracell_dom1"/>
</dbReference>
<accession>A0ABW9UYP7</accession>
<dbReference type="Pfam" id="PF07695">
    <property type="entry name" value="7TMR-DISM_7TM"/>
    <property type="match status" value="1"/>
</dbReference>
<keyword evidence="4" id="KW-0732">Signal</keyword>
<dbReference type="SMART" id="SM00267">
    <property type="entry name" value="GGDEF"/>
    <property type="match status" value="1"/>
</dbReference>
<evidence type="ECO:0000256" key="3">
    <source>
        <dbReference type="SAM" id="Phobius"/>
    </source>
</evidence>
<feature type="chain" id="PRO_5045774584" description="diguanylate cyclase" evidence="4">
    <location>
        <begin position="28"/>
        <end position="566"/>
    </location>
</feature>
<organism evidence="6 7">
    <name type="scientific">Pelagerythrobacter marinus</name>
    <dbReference type="NCBI Taxonomy" id="538382"/>
    <lineage>
        <taxon>Bacteria</taxon>
        <taxon>Pseudomonadati</taxon>
        <taxon>Pseudomonadota</taxon>
        <taxon>Alphaproteobacteria</taxon>
        <taxon>Sphingomonadales</taxon>
        <taxon>Erythrobacteraceae</taxon>
        <taxon>Pelagerythrobacter</taxon>
    </lineage>
</organism>
<dbReference type="InterPro" id="IPR029787">
    <property type="entry name" value="Nucleotide_cyclase"/>
</dbReference>
<dbReference type="EMBL" id="WTYO01000009">
    <property type="protein sequence ID" value="MXO69949.1"/>
    <property type="molecule type" value="Genomic_DNA"/>
</dbReference>
<feature type="domain" description="GGDEF" evidence="5">
    <location>
        <begin position="418"/>
        <end position="552"/>
    </location>
</feature>
<dbReference type="Proteomes" id="UP000444401">
    <property type="component" value="Unassembled WGS sequence"/>
</dbReference>
<name>A0ABW9UYP7_9SPHN</name>
<feature type="transmembrane region" description="Helical" evidence="3">
    <location>
        <begin position="166"/>
        <end position="187"/>
    </location>
</feature>
<protein>
    <recommendedName>
        <fullName evidence="1">diguanylate cyclase</fullName>
        <ecNumber evidence="1">2.7.7.65</ecNumber>
    </recommendedName>
</protein>
<feature type="transmembrane region" description="Helical" evidence="3">
    <location>
        <begin position="194"/>
        <end position="215"/>
    </location>
</feature>
<sequence>MGGNSILGAAVAAALAMIAALATPAAAHPCPPAASTVSVLADLPGDAVLPCTAAPARFPAETLALQFEPDPAGPPPRYLLMNLGRFDRVAFAVEGRDGSVARSSVPMADAIATSAGPTLALPLPRASAPPARVEARIEGLSHKASLESLHLSSERPDRRPGHVGRLALIAVLIGMLAMPIVFDALFWRVLRDRFILWHAAMTACFIPLVALRSGIVNEWFALDPMAWRAATIMTFGAAIAACLLFTRHFIEADKLGARQARAMEWAAAWALAVSALQTLWPEWMVPAGLPLHGIALLPVMVLWFRVVGSALARGSRAVRFQLVGWIPLTIVFLVEISTELMPGVPAVRTLDLFYLGLVCEATVTALGVTDRFLTLRRERDSARRVAAELGDLVERDPLTGLMNRRGLAKRFPQLRAEGFSTFALLDLDRFKDVNDTFGHAVGDEVLRTVAAVLAGERQRHSVAVRMGGEEFLLFLRGERPTERAERIRRAISLRVAREVTQIDRVVTASMGMIEIPDGVPDTIGFDELYARADKLLYEAKEAGRNRSMHERLTLFAAGGTAAGAAA</sequence>
<dbReference type="PANTHER" id="PTHR45138:SF9">
    <property type="entry name" value="DIGUANYLATE CYCLASE DGCM-RELATED"/>
    <property type="match status" value="1"/>
</dbReference>
<comment type="caution">
    <text evidence="6">The sequence shown here is derived from an EMBL/GenBank/DDBJ whole genome shotgun (WGS) entry which is preliminary data.</text>
</comment>
<evidence type="ECO:0000256" key="1">
    <source>
        <dbReference type="ARBA" id="ARBA00012528"/>
    </source>
</evidence>
<keyword evidence="3" id="KW-0812">Transmembrane</keyword>
<evidence type="ECO:0000256" key="2">
    <source>
        <dbReference type="ARBA" id="ARBA00034247"/>
    </source>
</evidence>
<dbReference type="NCBIfam" id="TIGR00254">
    <property type="entry name" value="GGDEF"/>
    <property type="match status" value="1"/>
</dbReference>
<keyword evidence="7" id="KW-1185">Reference proteome</keyword>
<gene>
    <name evidence="6" type="ORF">GRI72_14110</name>
</gene>
<proteinExistence type="predicted"/>
<dbReference type="PANTHER" id="PTHR45138">
    <property type="entry name" value="REGULATORY COMPONENTS OF SENSORY TRANSDUCTION SYSTEM"/>
    <property type="match status" value="1"/>
</dbReference>
<dbReference type="Pfam" id="PF00990">
    <property type="entry name" value="GGDEF"/>
    <property type="match status" value="1"/>
</dbReference>
<feature type="signal peptide" evidence="4">
    <location>
        <begin position="1"/>
        <end position="27"/>
    </location>
</feature>
<keyword evidence="3" id="KW-1133">Transmembrane helix</keyword>
<dbReference type="Gene3D" id="3.30.70.270">
    <property type="match status" value="1"/>
</dbReference>
<dbReference type="InterPro" id="IPR000160">
    <property type="entry name" value="GGDEF_dom"/>
</dbReference>
<feature type="transmembrane region" description="Helical" evidence="3">
    <location>
        <begin position="287"/>
        <end position="308"/>
    </location>
</feature>
<dbReference type="InterPro" id="IPR043128">
    <property type="entry name" value="Rev_trsase/Diguanyl_cyclase"/>
</dbReference>
<feature type="transmembrane region" description="Helical" evidence="3">
    <location>
        <begin position="320"/>
        <end position="340"/>
    </location>
</feature>
<feature type="transmembrane region" description="Helical" evidence="3">
    <location>
        <begin position="227"/>
        <end position="250"/>
    </location>
</feature>
<dbReference type="InterPro" id="IPR050469">
    <property type="entry name" value="Diguanylate_Cyclase"/>
</dbReference>
<dbReference type="EC" id="2.7.7.65" evidence="1"/>
<dbReference type="RefSeq" id="WP_160734546.1">
    <property type="nucleotide sequence ID" value="NZ_WTYO01000009.1"/>
</dbReference>
<evidence type="ECO:0000313" key="6">
    <source>
        <dbReference type="EMBL" id="MXO69949.1"/>
    </source>
</evidence>
<feature type="transmembrane region" description="Helical" evidence="3">
    <location>
        <begin position="352"/>
        <end position="373"/>
    </location>
</feature>
<keyword evidence="3" id="KW-0472">Membrane</keyword>